<dbReference type="EMBL" id="AGUE01000230">
    <property type="protein sequence ID" value="EHK96643.1"/>
    <property type="molecule type" value="Genomic_DNA"/>
</dbReference>
<evidence type="ECO:0000313" key="2">
    <source>
        <dbReference type="Proteomes" id="UP000005446"/>
    </source>
</evidence>
<dbReference type="Proteomes" id="UP000005446">
    <property type="component" value="Unassembled WGS sequence"/>
</dbReference>
<dbReference type="AlphaFoldDB" id="H0EXT3"/>
<sequence length="43" mass="5000">MILRCLQPRLALGRRAFSTTVSRREILDAESLPNRIIPTYQDK</sequence>
<comment type="caution">
    <text evidence="1">The sequence shown here is derived from an EMBL/GenBank/DDBJ whole genome shotgun (WGS) entry which is preliminary data.</text>
</comment>
<keyword evidence="2" id="KW-1185">Reference proteome</keyword>
<evidence type="ECO:0000313" key="1">
    <source>
        <dbReference type="EMBL" id="EHK96643.1"/>
    </source>
</evidence>
<name>H0EXT3_GLAL7</name>
<protein>
    <submittedName>
        <fullName evidence="1">Uncharacterized protein</fullName>
    </submittedName>
</protein>
<gene>
    <name evidence="1" type="ORF">M7I_7622</name>
</gene>
<proteinExistence type="predicted"/>
<accession>H0EXT3</accession>
<dbReference type="InParanoid" id="H0EXT3"/>
<organism evidence="1 2">
    <name type="scientific">Glarea lozoyensis (strain ATCC 74030 / MF5533)</name>
    <dbReference type="NCBI Taxonomy" id="1104152"/>
    <lineage>
        <taxon>Eukaryota</taxon>
        <taxon>Fungi</taxon>
        <taxon>Dikarya</taxon>
        <taxon>Ascomycota</taxon>
        <taxon>Pezizomycotina</taxon>
        <taxon>Leotiomycetes</taxon>
        <taxon>Helotiales</taxon>
        <taxon>Helotiaceae</taxon>
        <taxon>Glarea</taxon>
    </lineage>
</organism>
<dbReference type="HOGENOM" id="CLU_3242264_0_0_1"/>
<dbReference type="OrthoDB" id="24581at2759"/>
<reference evidence="1 2" key="1">
    <citation type="journal article" date="2012" name="Eukaryot. Cell">
        <title>Genome sequence of the fungus Glarea lozoyensis: the first genome sequence of a species from the Helotiaceae family.</title>
        <authorList>
            <person name="Youssar L."/>
            <person name="Gruening B.A."/>
            <person name="Erxleben A."/>
            <person name="Guenther S."/>
            <person name="Huettel W."/>
        </authorList>
    </citation>
    <scope>NUCLEOTIDE SEQUENCE [LARGE SCALE GENOMIC DNA]</scope>
    <source>
        <strain evidence="2">ATCC 74030 / MF5533</strain>
    </source>
</reference>